<keyword evidence="2" id="KW-1185">Reference proteome</keyword>
<sequence length="224" mass="25591">MKRLLALVRELGAGWAVLYLLHRLFAAQSLPVSLYAYRLVRQPVPDRASLGAARRARFSCRLLEPQDPMLAATFIDEEILDYRFSQGAQCYGLFKEDRLIAWLWLVKGAYEEDEVRARFLLAPDCVWDFDVYIHPDHRLGFAFAALWDAVNEDLHRHSIRWTISRISAFNAASLRSHARMGATPCGGLVFLSFGPVQLMLGSRRPFMHLGLRRGHGPEIHFSSH</sequence>
<name>A0A5A7MYT0_9PROT</name>
<evidence type="ECO:0000313" key="2">
    <source>
        <dbReference type="Proteomes" id="UP000325187"/>
    </source>
</evidence>
<dbReference type="AlphaFoldDB" id="A0A5A7MYT0"/>
<evidence type="ECO:0000313" key="1">
    <source>
        <dbReference type="EMBL" id="GER00210.1"/>
    </source>
</evidence>
<dbReference type="Proteomes" id="UP000325187">
    <property type="component" value="Unassembled WGS sequence"/>
</dbReference>
<reference evidence="1 2" key="1">
    <citation type="submission" date="2019-09" db="EMBL/GenBank/DDBJ databases">
        <title>NBRP : Genome information of microbial organism related human and environment.</title>
        <authorList>
            <person name="Hattori M."/>
            <person name="Oshima K."/>
            <person name="Inaba H."/>
            <person name="Suda W."/>
            <person name="Sakamoto M."/>
            <person name="Iino T."/>
            <person name="Kitahara M."/>
            <person name="Oshida Y."/>
            <person name="Iida T."/>
            <person name="Kudo T."/>
            <person name="Itoh T."/>
            <person name="Ohkuma M."/>
        </authorList>
    </citation>
    <scope>NUCLEOTIDE SEQUENCE [LARGE SCALE GENOMIC DNA]</scope>
    <source>
        <strain evidence="1 2">Mie-1</strain>
    </source>
</reference>
<dbReference type="Gene3D" id="3.40.630.30">
    <property type="match status" value="1"/>
</dbReference>
<proteinExistence type="predicted"/>
<organism evidence="1 2">
    <name type="scientific">Iodidimonas gelatinilytica</name>
    <dbReference type="NCBI Taxonomy" id="1236966"/>
    <lineage>
        <taxon>Bacteria</taxon>
        <taxon>Pseudomonadati</taxon>
        <taxon>Pseudomonadota</taxon>
        <taxon>Alphaproteobacteria</taxon>
        <taxon>Iodidimonadales</taxon>
        <taxon>Iodidimonadaceae</taxon>
        <taxon>Iodidimonas</taxon>
    </lineage>
</organism>
<gene>
    <name evidence="1" type="ORF">JCM17845_08330</name>
</gene>
<dbReference type="RefSeq" id="WP_150001907.1">
    <property type="nucleotide sequence ID" value="NZ_BKCM01000003.1"/>
</dbReference>
<evidence type="ECO:0008006" key="3">
    <source>
        <dbReference type="Google" id="ProtNLM"/>
    </source>
</evidence>
<dbReference type="EMBL" id="BKCM01000003">
    <property type="protein sequence ID" value="GER00210.1"/>
    <property type="molecule type" value="Genomic_DNA"/>
</dbReference>
<protein>
    <recommendedName>
        <fullName evidence="3">N-acetyltransferase domain-containing protein</fullName>
    </recommendedName>
</protein>
<dbReference type="SUPFAM" id="SSF55729">
    <property type="entry name" value="Acyl-CoA N-acyltransferases (Nat)"/>
    <property type="match status" value="1"/>
</dbReference>
<accession>A0A5A7MYT0</accession>
<dbReference type="InterPro" id="IPR016181">
    <property type="entry name" value="Acyl_CoA_acyltransferase"/>
</dbReference>
<comment type="caution">
    <text evidence="1">The sequence shown here is derived from an EMBL/GenBank/DDBJ whole genome shotgun (WGS) entry which is preliminary data.</text>
</comment>